<sequence length="300" mass="35404">MHYFIKANNRNLLWQDTAVIILGFYLQISAADIRQLKEVSKELKWLIERSWRPAFYILPPNVQIRILTKINIFQTQMTSSEIRRMKLVSRDMKYLIERGGRHLTKQELKYCCIDEIAPGSCKVVSIEYHRRQHINLENFSQILAHSHISTFHMIRVSGYSSIFNSQYNTSLIVRNELFSVNYAYSEIQMRNTVLPRSSLGCHQLETYVILKKLCMSGASHFCDDDLIAGNYRRLSLKKCPLSEHGLRRILEEVLDCRRDFDEYNFTLQKIIDVDRLLDGLPNIQKITERRWTLRILKIKS</sequence>
<protein>
    <submittedName>
        <fullName evidence="2">F-box domain-containing protein</fullName>
    </submittedName>
</protein>
<reference evidence="2" key="1">
    <citation type="submission" date="2016-11" db="UniProtKB">
        <authorList>
            <consortium name="WormBaseParasite"/>
        </authorList>
    </citation>
    <scope>IDENTIFICATION</scope>
</reference>
<organism evidence="1 2">
    <name type="scientific">Heterorhabditis bacteriophora</name>
    <name type="common">Entomopathogenic nematode worm</name>
    <dbReference type="NCBI Taxonomy" id="37862"/>
    <lineage>
        <taxon>Eukaryota</taxon>
        <taxon>Metazoa</taxon>
        <taxon>Ecdysozoa</taxon>
        <taxon>Nematoda</taxon>
        <taxon>Chromadorea</taxon>
        <taxon>Rhabditida</taxon>
        <taxon>Rhabditina</taxon>
        <taxon>Rhabditomorpha</taxon>
        <taxon>Strongyloidea</taxon>
        <taxon>Heterorhabditidae</taxon>
        <taxon>Heterorhabditis</taxon>
    </lineage>
</organism>
<name>A0A1I7X1I6_HETBA</name>
<dbReference type="AlphaFoldDB" id="A0A1I7X1I6"/>
<dbReference type="WBParaSite" id="Hba_11302">
    <property type="protein sequence ID" value="Hba_11302"/>
    <property type="gene ID" value="Hba_11302"/>
</dbReference>
<keyword evidence="1" id="KW-1185">Reference proteome</keyword>
<dbReference type="Proteomes" id="UP000095283">
    <property type="component" value="Unplaced"/>
</dbReference>
<accession>A0A1I7X1I6</accession>
<evidence type="ECO:0000313" key="2">
    <source>
        <dbReference type="WBParaSite" id="Hba_11302"/>
    </source>
</evidence>
<proteinExistence type="predicted"/>
<evidence type="ECO:0000313" key="1">
    <source>
        <dbReference type="Proteomes" id="UP000095283"/>
    </source>
</evidence>